<dbReference type="Proteomes" id="UP000634136">
    <property type="component" value="Unassembled WGS sequence"/>
</dbReference>
<keyword evidence="2" id="KW-1185">Reference proteome</keyword>
<evidence type="ECO:0000313" key="1">
    <source>
        <dbReference type="EMBL" id="KAF7840087.1"/>
    </source>
</evidence>
<protein>
    <submittedName>
        <fullName evidence="1">DUF506 family protein</fullName>
    </submittedName>
</protein>
<dbReference type="PANTHER" id="PTHR31579">
    <property type="entry name" value="OS03G0796600 PROTEIN"/>
    <property type="match status" value="1"/>
</dbReference>
<accession>A0A834X8Z9</accession>
<dbReference type="PANTHER" id="PTHR31579:SF34">
    <property type="entry name" value="T14N5.3 PROTEIN"/>
    <property type="match status" value="1"/>
</dbReference>
<name>A0A834X8Z9_9FABA</name>
<comment type="caution">
    <text evidence="1">The sequence shown here is derived from an EMBL/GenBank/DDBJ whole genome shotgun (WGS) entry which is preliminary data.</text>
</comment>
<gene>
    <name evidence="1" type="ORF">G2W53_008569</name>
</gene>
<dbReference type="OrthoDB" id="691424at2759"/>
<dbReference type="NCBIfam" id="TIGR01615">
    <property type="entry name" value="A_thal_3542"/>
    <property type="match status" value="1"/>
</dbReference>
<organism evidence="1 2">
    <name type="scientific">Senna tora</name>
    <dbReference type="NCBI Taxonomy" id="362788"/>
    <lineage>
        <taxon>Eukaryota</taxon>
        <taxon>Viridiplantae</taxon>
        <taxon>Streptophyta</taxon>
        <taxon>Embryophyta</taxon>
        <taxon>Tracheophyta</taxon>
        <taxon>Spermatophyta</taxon>
        <taxon>Magnoliopsida</taxon>
        <taxon>eudicotyledons</taxon>
        <taxon>Gunneridae</taxon>
        <taxon>Pentapetalae</taxon>
        <taxon>rosids</taxon>
        <taxon>fabids</taxon>
        <taxon>Fabales</taxon>
        <taxon>Fabaceae</taxon>
        <taxon>Caesalpinioideae</taxon>
        <taxon>Cassia clade</taxon>
        <taxon>Senna</taxon>
    </lineage>
</organism>
<sequence>MAMGSFEEDELIRMVQDFMESESPSFTNSSPPNCHTLSHKTQYFTLQDVLRSESSTWEEAKVVRCVMKHMKSLRDAQNQKSISVMSNWLVKNLKRDGLHASLYQTSWATSLGCPAGEYEYIQVFINEDENNGKRVRLIVDIDFRSQFELARPTQYYREMTESLPLIFIGSDTKLCKIISILCSAAKQSLRQRGLHVPPWRTTSYMQSKWLSGCHHQHQEELDQNNGRKENHRVVVAPKDGAPGGGISKWIPPMVKPKRMDMAFAGSALTCQFSNEHKMFLKSSFGISQFWPN</sequence>
<evidence type="ECO:0000313" key="2">
    <source>
        <dbReference type="Proteomes" id="UP000634136"/>
    </source>
</evidence>
<dbReference type="InterPro" id="IPR006502">
    <property type="entry name" value="PDDEXK-like"/>
</dbReference>
<dbReference type="Pfam" id="PF04720">
    <property type="entry name" value="PDDEXK_6"/>
    <property type="match status" value="1"/>
</dbReference>
<dbReference type="AlphaFoldDB" id="A0A834X8Z9"/>
<reference evidence="1" key="1">
    <citation type="submission" date="2020-09" db="EMBL/GenBank/DDBJ databases">
        <title>Genome-Enabled Discovery of Anthraquinone Biosynthesis in Senna tora.</title>
        <authorList>
            <person name="Kang S.-H."/>
            <person name="Pandey R.P."/>
            <person name="Lee C.-M."/>
            <person name="Sim J.-S."/>
            <person name="Jeong J.-T."/>
            <person name="Choi B.-S."/>
            <person name="Jung M."/>
            <person name="Ginzburg D."/>
            <person name="Zhao K."/>
            <person name="Won S.Y."/>
            <person name="Oh T.-J."/>
            <person name="Yu Y."/>
            <person name="Kim N.-H."/>
            <person name="Lee O.R."/>
            <person name="Lee T.-H."/>
            <person name="Bashyal P."/>
            <person name="Kim T.-S."/>
            <person name="Lee W.-H."/>
            <person name="Kawkins C."/>
            <person name="Kim C.-K."/>
            <person name="Kim J.S."/>
            <person name="Ahn B.O."/>
            <person name="Rhee S.Y."/>
            <person name="Sohng J.K."/>
        </authorList>
    </citation>
    <scope>NUCLEOTIDE SEQUENCE</scope>
    <source>
        <tissue evidence="1">Leaf</tissue>
    </source>
</reference>
<dbReference type="EMBL" id="JAAIUW010000003">
    <property type="protein sequence ID" value="KAF7840087.1"/>
    <property type="molecule type" value="Genomic_DNA"/>
</dbReference>
<proteinExistence type="predicted"/>